<evidence type="ECO:0000313" key="2">
    <source>
        <dbReference type="Proteomes" id="UP000824927"/>
    </source>
</evidence>
<name>A0A9Q3S2G9_9SPHN</name>
<organism evidence="1 2">
    <name type="scientific">Qipengyuania aquimaris</name>
    <dbReference type="NCBI Taxonomy" id="255984"/>
    <lineage>
        <taxon>Bacteria</taxon>
        <taxon>Pseudomonadati</taxon>
        <taxon>Pseudomonadota</taxon>
        <taxon>Alphaproteobacteria</taxon>
        <taxon>Sphingomonadales</taxon>
        <taxon>Erythrobacteraceae</taxon>
        <taxon>Qipengyuania</taxon>
    </lineage>
</organism>
<reference evidence="1" key="1">
    <citation type="submission" date="2021-06" db="EMBL/GenBank/DDBJ databases">
        <title>50 bacteria genomes isolated from Dapeng, Shenzhen, China.</title>
        <authorList>
            <person name="Zheng W."/>
            <person name="Yu S."/>
            <person name="Huang Y."/>
        </authorList>
    </citation>
    <scope>NUCLEOTIDE SEQUENCE</scope>
    <source>
        <strain evidence="1">DP4N28-2</strain>
    </source>
</reference>
<dbReference type="AlphaFoldDB" id="A0A9Q3S2G9"/>
<evidence type="ECO:0000313" key="1">
    <source>
        <dbReference type="EMBL" id="MBY6219014.1"/>
    </source>
</evidence>
<comment type="caution">
    <text evidence="1">The sequence shown here is derived from an EMBL/GenBank/DDBJ whole genome shotgun (WGS) entry which is preliminary data.</text>
</comment>
<dbReference type="Proteomes" id="UP000824927">
    <property type="component" value="Unassembled WGS sequence"/>
</dbReference>
<sequence length="49" mass="5000">MKLGRAAIGEASVAMDAGRLADTSECEIIAFPAAKVRKAIVAARKAAKA</sequence>
<gene>
    <name evidence="1" type="ORF">KUV31_11750</name>
</gene>
<protein>
    <submittedName>
        <fullName evidence="1">Uncharacterized protein</fullName>
    </submittedName>
</protein>
<proteinExistence type="predicted"/>
<dbReference type="RefSeq" id="WP_222405662.1">
    <property type="nucleotide sequence ID" value="NZ_JAHVKP010000001.1"/>
</dbReference>
<accession>A0A9Q3S2G9</accession>
<dbReference type="EMBL" id="JAHVKP010000001">
    <property type="protein sequence ID" value="MBY6219014.1"/>
    <property type="molecule type" value="Genomic_DNA"/>
</dbReference>